<dbReference type="Gene3D" id="2.60.20.10">
    <property type="entry name" value="Crystallins"/>
    <property type="match status" value="2"/>
</dbReference>
<dbReference type="SUPFAM" id="SSF49695">
    <property type="entry name" value="gamma-Crystallin-like"/>
    <property type="match status" value="1"/>
</dbReference>
<reference evidence="4 5" key="1">
    <citation type="journal article" date="2021" name="Cell">
        <title>Tracing the genetic footprints of vertebrate landing in non-teleost ray-finned fishes.</title>
        <authorList>
            <person name="Bi X."/>
            <person name="Wang K."/>
            <person name="Yang L."/>
            <person name="Pan H."/>
            <person name="Jiang H."/>
            <person name="Wei Q."/>
            <person name="Fang M."/>
            <person name="Yu H."/>
            <person name="Zhu C."/>
            <person name="Cai Y."/>
            <person name="He Y."/>
            <person name="Gan X."/>
            <person name="Zeng H."/>
            <person name="Yu D."/>
            <person name="Zhu Y."/>
            <person name="Jiang H."/>
            <person name="Qiu Q."/>
            <person name="Yang H."/>
            <person name="Zhang Y.E."/>
            <person name="Wang W."/>
            <person name="Zhu M."/>
            <person name="He S."/>
            <person name="Zhang G."/>
        </authorList>
    </citation>
    <scope>NUCLEOTIDE SEQUENCE [LARGE SCALE GENOMIC DNA]</scope>
    <source>
        <strain evidence="4">Bchr_013</strain>
    </source>
</reference>
<sequence>MVPDPNRAALLNYNSQVTLQVSDLGLSQRSAATSHTGGVHQISSYQVQTNISSLTMSAITLYKNNDLTGENSKFIDDNFDLSPYGYDRKMGSMSVQGNPWVTYSEAQFKGDENLYTKGSYKDITDDAKFMSMKLIKDLKSPRITLFKKTGFVDEHIELDEHTTLPLGYQVASYKVHSGAWCLFEFQGNTGKKHVAFKGENVADCHSIDFDNYPASLEPVKP</sequence>
<dbReference type="InterPro" id="IPR001064">
    <property type="entry name" value="Beta/gamma_crystallin"/>
</dbReference>
<dbReference type="SMART" id="SM00247">
    <property type="entry name" value="XTALbg"/>
    <property type="match status" value="2"/>
</dbReference>
<dbReference type="Pfam" id="PF00030">
    <property type="entry name" value="Crystall"/>
    <property type="match status" value="1"/>
</dbReference>
<dbReference type="Proteomes" id="UP000886611">
    <property type="component" value="Unassembled WGS sequence"/>
</dbReference>
<comment type="similarity">
    <text evidence="1">Belongs to the beta/gamma-crystallin family.</text>
</comment>
<comment type="caution">
    <text evidence="4">The sequence shown here is derived from an EMBL/GenBank/DDBJ whole genome shotgun (WGS) entry which is preliminary data.</text>
</comment>
<gene>
    <name evidence="4" type="primary">Edsp_6</name>
    <name evidence="4" type="ORF">GTO96_0022146</name>
</gene>
<keyword evidence="5" id="KW-1185">Reference proteome</keyword>
<evidence type="ECO:0000259" key="3">
    <source>
        <dbReference type="SMART" id="SM00247"/>
    </source>
</evidence>
<accession>A0A8X7X424</accession>
<feature type="domain" description="Beta/gamma crystallin 'Greek key'" evidence="3">
    <location>
        <begin position="58"/>
        <end position="135"/>
    </location>
</feature>
<evidence type="ECO:0000256" key="2">
    <source>
        <dbReference type="ARBA" id="ARBA00022737"/>
    </source>
</evidence>
<organism evidence="4 5">
    <name type="scientific">Polypterus senegalus</name>
    <name type="common">Senegal bichir</name>
    <dbReference type="NCBI Taxonomy" id="55291"/>
    <lineage>
        <taxon>Eukaryota</taxon>
        <taxon>Metazoa</taxon>
        <taxon>Chordata</taxon>
        <taxon>Craniata</taxon>
        <taxon>Vertebrata</taxon>
        <taxon>Euteleostomi</taxon>
        <taxon>Actinopterygii</taxon>
        <taxon>Polypteriformes</taxon>
        <taxon>Polypteridae</taxon>
        <taxon>Polypterus</taxon>
    </lineage>
</organism>
<dbReference type="InterPro" id="IPR011024">
    <property type="entry name" value="G_crystallin-like"/>
</dbReference>
<keyword evidence="2" id="KW-0677">Repeat</keyword>
<evidence type="ECO:0000256" key="1">
    <source>
        <dbReference type="ARBA" id="ARBA00009646"/>
    </source>
</evidence>
<proteinExistence type="inferred from homology"/>
<feature type="non-terminal residue" evidence="4">
    <location>
        <position position="221"/>
    </location>
</feature>
<dbReference type="AlphaFoldDB" id="A0A8X7X424"/>
<name>A0A8X7X424_POLSE</name>
<feature type="non-terminal residue" evidence="4">
    <location>
        <position position="1"/>
    </location>
</feature>
<evidence type="ECO:0000313" key="5">
    <source>
        <dbReference type="Proteomes" id="UP000886611"/>
    </source>
</evidence>
<evidence type="ECO:0000313" key="4">
    <source>
        <dbReference type="EMBL" id="KAG2459872.1"/>
    </source>
</evidence>
<dbReference type="EMBL" id="JAATIS010005064">
    <property type="protein sequence ID" value="KAG2459872.1"/>
    <property type="molecule type" value="Genomic_DNA"/>
</dbReference>
<protein>
    <submittedName>
        <fullName evidence="4">EDSP protein</fullName>
    </submittedName>
</protein>
<feature type="domain" description="Beta/gamma crystallin 'Greek key'" evidence="3">
    <location>
        <begin position="142"/>
        <end position="219"/>
    </location>
</feature>